<keyword evidence="9" id="KW-1185">Reference proteome</keyword>
<dbReference type="PATRIC" id="fig|84022.5.peg.3524"/>
<proteinExistence type="inferred from homology"/>
<reference evidence="8 9" key="1">
    <citation type="submission" date="2014-10" db="EMBL/GenBank/DDBJ databases">
        <title>Genome sequence of Clostridium aceticum DSM 1496.</title>
        <authorList>
            <person name="Poehlein A."/>
            <person name="Schiel-Bengelsdorf B."/>
            <person name="Gottschalk G."/>
            <person name="Duerre P."/>
            <person name="Daniel R."/>
        </authorList>
    </citation>
    <scope>NUCLEOTIDE SEQUENCE [LARGE SCALE GENOMIC DNA]</scope>
    <source>
        <strain evidence="8 9">DSM 1496</strain>
    </source>
</reference>
<organism evidence="8 9">
    <name type="scientific">Clostridium aceticum</name>
    <dbReference type="NCBI Taxonomy" id="84022"/>
    <lineage>
        <taxon>Bacteria</taxon>
        <taxon>Bacillati</taxon>
        <taxon>Bacillota</taxon>
        <taxon>Clostridia</taxon>
        <taxon>Eubacteriales</taxon>
        <taxon>Clostridiaceae</taxon>
        <taxon>Clostridium</taxon>
    </lineage>
</organism>
<gene>
    <name evidence="8" type="ORF">CACET_c33330</name>
</gene>
<dbReference type="EMBL" id="CP009687">
    <property type="protein sequence ID" value="AKL96777.1"/>
    <property type="molecule type" value="Genomic_DNA"/>
</dbReference>
<dbReference type="OrthoDB" id="9799958at2"/>
<evidence type="ECO:0000256" key="7">
    <source>
        <dbReference type="ARBA" id="ARBA00023136"/>
    </source>
</evidence>
<keyword evidence="7" id="KW-0472">Membrane</keyword>
<evidence type="ECO:0000313" key="8">
    <source>
        <dbReference type="EMBL" id="AKL96777.1"/>
    </source>
</evidence>
<evidence type="ECO:0000256" key="2">
    <source>
        <dbReference type="ARBA" id="ARBA00009212"/>
    </source>
</evidence>
<dbReference type="STRING" id="84022.CACET_c33330"/>
<dbReference type="Pfam" id="PF04066">
    <property type="entry name" value="MrpF_PhaF"/>
    <property type="match status" value="1"/>
</dbReference>
<sequence>MRMLAFSGATIFLAILTFACLYRAYVGPTPTDRVISINVISTKITTIIALLAILTGEDTFIDVALVYAMIGFIMTVCVSKYVEKGKLF</sequence>
<dbReference type="AlphaFoldDB" id="A0A0D8IB70"/>
<dbReference type="Proteomes" id="UP000035704">
    <property type="component" value="Chromosome"/>
</dbReference>
<evidence type="ECO:0000256" key="6">
    <source>
        <dbReference type="ARBA" id="ARBA00022989"/>
    </source>
</evidence>
<protein>
    <submittedName>
        <fullName evidence="8">Multisubunit sodium/proton antiporter, MrpF subunit</fullName>
    </submittedName>
</protein>
<keyword evidence="3" id="KW-0813">Transport</keyword>
<dbReference type="GO" id="GO:0015385">
    <property type="term" value="F:sodium:proton antiporter activity"/>
    <property type="evidence" value="ECO:0007669"/>
    <property type="project" value="TreeGrafter"/>
</dbReference>
<evidence type="ECO:0000313" key="9">
    <source>
        <dbReference type="Proteomes" id="UP000035704"/>
    </source>
</evidence>
<accession>A0A0D8IB70</accession>
<dbReference type="InterPro" id="IPR007208">
    <property type="entry name" value="MrpF/PhaF-like"/>
</dbReference>
<dbReference type="PANTHER" id="PTHR34702:SF1">
    <property type="entry name" value="NA(+)_H(+) ANTIPORTER SUBUNIT F"/>
    <property type="match status" value="1"/>
</dbReference>
<evidence type="ECO:0000256" key="1">
    <source>
        <dbReference type="ARBA" id="ARBA00004651"/>
    </source>
</evidence>
<dbReference type="GO" id="GO:0005886">
    <property type="term" value="C:plasma membrane"/>
    <property type="evidence" value="ECO:0007669"/>
    <property type="project" value="UniProtKB-SubCell"/>
</dbReference>
<evidence type="ECO:0000256" key="4">
    <source>
        <dbReference type="ARBA" id="ARBA00022475"/>
    </source>
</evidence>
<evidence type="ECO:0000256" key="3">
    <source>
        <dbReference type="ARBA" id="ARBA00022448"/>
    </source>
</evidence>
<dbReference type="PANTHER" id="PTHR34702">
    <property type="entry name" value="NA(+)/H(+) ANTIPORTER SUBUNIT F1"/>
    <property type="match status" value="1"/>
</dbReference>
<keyword evidence="5" id="KW-0812">Transmembrane</keyword>
<evidence type="ECO:0000256" key="5">
    <source>
        <dbReference type="ARBA" id="ARBA00022692"/>
    </source>
</evidence>
<comment type="subcellular location">
    <subcellularLocation>
        <location evidence="1">Cell membrane</location>
        <topology evidence="1">Multi-pass membrane protein</topology>
    </subcellularLocation>
</comment>
<dbReference type="KEGG" id="cace:CACET_c33330"/>
<name>A0A0D8IB70_9CLOT</name>
<dbReference type="RefSeq" id="WP_044824208.1">
    <property type="nucleotide sequence ID" value="NZ_CP009687.1"/>
</dbReference>
<dbReference type="PROSITE" id="PS51257">
    <property type="entry name" value="PROKAR_LIPOPROTEIN"/>
    <property type="match status" value="1"/>
</dbReference>
<comment type="similarity">
    <text evidence="2">Belongs to the CPA3 antiporters (TC 2.A.63) subunit F family.</text>
</comment>
<keyword evidence="6" id="KW-1133">Transmembrane helix</keyword>
<keyword evidence="4" id="KW-1003">Cell membrane</keyword>